<dbReference type="InterPro" id="IPR015797">
    <property type="entry name" value="NUDIX_hydrolase-like_dom_sf"/>
</dbReference>
<feature type="domain" description="Nudix hydrolase" evidence="2">
    <location>
        <begin position="1"/>
        <end position="136"/>
    </location>
</feature>
<evidence type="ECO:0000313" key="3">
    <source>
        <dbReference type="EMBL" id="KEZ51529.1"/>
    </source>
</evidence>
<dbReference type="Gene3D" id="3.90.79.10">
    <property type="entry name" value="Nucleoside Triphosphate Pyrophosphohydrolase"/>
    <property type="match status" value="1"/>
</dbReference>
<evidence type="ECO:0000259" key="2">
    <source>
        <dbReference type="PROSITE" id="PS51462"/>
    </source>
</evidence>
<keyword evidence="4" id="KW-1185">Reference proteome</keyword>
<protein>
    <submittedName>
        <fullName evidence="3">DNA mismatch repair protein MutT</fullName>
    </submittedName>
</protein>
<dbReference type="RefSeq" id="WP_035206914.1">
    <property type="nucleotide sequence ID" value="NZ_JNVC02000005.1"/>
</dbReference>
<dbReference type="OrthoDB" id="3531896at2"/>
<dbReference type="InterPro" id="IPR000086">
    <property type="entry name" value="NUDIX_hydrolase_dom"/>
</dbReference>
<reference evidence="3 4" key="1">
    <citation type="journal article" date="2005" name="Int. J. Syst. Evol. Microbiol.">
        <title>Bacillus cibi sp. nov., isolated from jeotgal, a traditional Korean fermented seafood.</title>
        <authorList>
            <person name="Yoon J.H."/>
            <person name="Lee C.H."/>
            <person name="Oh T.K."/>
        </authorList>
    </citation>
    <scope>NUCLEOTIDE SEQUENCE [LARGE SCALE GENOMIC DNA]</scope>
    <source>
        <strain evidence="3 4">DSM 16189</strain>
    </source>
</reference>
<dbReference type="Proteomes" id="UP000028549">
    <property type="component" value="Unassembled WGS sequence"/>
</dbReference>
<proteinExistence type="inferred from homology"/>
<evidence type="ECO:0000256" key="1">
    <source>
        <dbReference type="ARBA" id="ARBA00005582"/>
    </source>
</evidence>
<dbReference type="PROSITE" id="PS51462">
    <property type="entry name" value="NUDIX"/>
    <property type="match status" value="1"/>
</dbReference>
<comment type="caution">
    <text evidence="3">The sequence shown here is derived from an EMBL/GenBank/DDBJ whole genome shotgun (WGS) entry which is preliminary data.</text>
</comment>
<dbReference type="PANTHER" id="PTHR43736">
    <property type="entry name" value="ADP-RIBOSE PYROPHOSPHATASE"/>
    <property type="match status" value="1"/>
</dbReference>
<evidence type="ECO:0000313" key="4">
    <source>
        <dbReference type="Proteomes" id="UP000028549"/>
    </source>
</evidence>
<sequence length="145" mass="16243">MFIVNAEGAVFKEDKWLIIERSMKEDHAAGLLSLPGGKAEKEGAVMDILENTVKREVEEETDVVVKDEVRYVHSASFQSDDGFHVVNIVFLCEYKSGTAHPKSEEEVSEAVWMNAEEIFAHPNAPVWLKTSIRLAERKKAADAIL</sequence>
<dbReference type="PANTHER" id="PTHR43736:SF1">
    <property type="entry name" value="DIHYDRONEOPTERIN TRIPHOSPHATE DIPHOSPHATASE"/>
    <property type="match status" value="1"/>
</dbReference>
<dbReference type="Pfam" id="PF00293">
    <property type="entry name" value="NUDIX"/>
    <property type="match status" value="1"/>
</dbReference>
<dbReference type="EMBL" id="JNVC02000005">
    <property type="protein sequence ID" value="KEZ51529.1"/>
    <property type="molecule type" value="Genomic_DNA"/>
</dbReference>
<accession>A0A084GW17</accession>
<comment type="similarity">
    <text evidence="1">Belongs to the Nudix hydrolase family.</text>
</comment>
<gene>
    <name evidence="3" type="ORF">GS18_0210320</name>
</gene>
<dbReference type="SUPFAM" id="SSF55811">
    <property type="entry name" value="Nudix"/>
    <property type="match status" value="1"/>
</dbReference>
<organism evidence="3 4">
    <name type="scientific">Metabacillus indicus</name>
    <name type="common">Bacillus indicus</name>
    <dbReference type="NCBI Taxonomy" id="246786"/>
    <lineage>
        <taxon>Bacteria</taxon>
        <taxon>Bacillati</taxon>
        <taxon>Bacillota</taxon>
        <taxon>Bacilli</taxon>
        <taxon>Bacillales</taxon>
        <taxon>Bacillaceae</taxon>
        <taxon>Metabacillus</taxon>
    </lineage>
</organism>
<dbReference type="STRING" id="246786.GS18_0210320"/>
<name>A0A084GW17_METID</name>
<dbReference type="AlphaFoldDB" id="A0A084GW17"/>